<dbReference type="OrthoDB" id="3197444at2"/>
<accession>A0A1W1V015</accession>
<dbReference type="AlphaFoldDB" id="A0A1W1V015"/>
<keyword evidence="1" id="KW-0175">Coiled coil</keyword>
<name>A0A1W1V015_PEPAS</name>
<dbReference type="Pfam" id="PF06152">
    <property type="entry name" value="Phage_min_cap2"/>
    <property type="match status" value="1"/>
</dbReference>
<evidence type="ECO:0000313" key="3">
    <source>
        <dbReference type="Proteomes" id="UP000192368"/>
    </source>
</evidence>
<dbReference type="EMBL" id="FWWR01000009">
    <property type="protein sequence ID" value="SMB86351.1"/>
    <property type="molecule type" value="Genomic_DNA"/>
</dbReference>
<evidence type="ECO:0000313" key="2">
    <source>
        <dbReference type="EMBL" id="SMB86351.1"/>
    </source>
</evidence>
<reference evidence="3" key="1">
    <citation type="submission" date="2017-04" db="EMBL/GenBank/DDBJ databases">
        <authorList>
            <person name="Varghese N."/>
            <person name="Submissions S."/>
        </authorList>
    </citation>
    <scope>NUCLEOTIDE SEQUENCE [LARGE SCALE GENOMIC DNA]</scope>
    <source>
        <strain evidence="3">DSM 20463</strain>
    </source>
</reference>
<evidence type="ECO:0000256" key="1">
    <source>
        <dbReference type="SAM" id="Coils"/>
    </source>
</evidence>
<dbReference type="RefSeq" id="WP_084230520.1">
    <property type="nucleotide sequence ID" value="NZ_FWWR01000009.1"/>
</dbReference>
<dbReference type="Proteomes" id="UP000192368">
    <property type="component" value="Unassembled WGS sequence"/>
</dbReference>
<feature type="coiled-coil region" evidence="1">
    <location>
        <begin position="300"/>
        <end position="327"/>
    </location>
</feature>
<organism evidence="2 3">
    <name type="scientific">Peptoniphilus asaccharolyticus DSM 20463</name>
    <dbReference type="NCBI Taxonomy" id="573058"/>
    <lineage>
        <taxon>Bacteria</taxon>
        <taxon>Bacillati</taxon>
        <taxon>Bacillota</taxon>
        <taxon>Tissierellia</taxon>
        <taxon>Tissierellales</taxon>
        <taxon>Peptoniphilaceae</taxon>
        <taxon>Peptoniphilus</taxon>
    </lineage>
</organism>
<gene>
    <name evidence="2" type="ORF">SAMN00017477_0882</name>
</gene>
<dbReference type="STRING" id="573058.SAMN00017477_0882"/>
<proteinExistence type="predicted"/>
<protein>
    <submittedName>
        <fullName evidence="2">Phage minor capsid protein 2</fullName>
    </submittedName>
</protein>
<dbReference type="InterPro" id="IPR009319">
    <property type="entry name" value="Phage_A118_VSP1"/>
</dbReference>
<sequence length="615" mass="70606">MLTPKYMKKLPDNIQGYYRNLEDKTLKDIVKRINASCTIAETTSEVRIQSLLNLGYDLKDIKKELSKDLYITAHKLGSLVNKAGLKSYAEDAKYYAIGGKKLKENPAVLKMIDVMSKSSVEDLNNLTGTVGLAGKPLEKWYKETLNQAVIDITSGTYSRSEVMRQVVKDIGDKGLEYIEYSSGRNFSVEAAVKMNLVSSVNRLSAEISLKNAEEMNQDLMEITAHAGARPTHQEWQGQIVSLSGQDGYLTLNDIGYGSAEGFMGVNCRHNWYPYFPGKSKRFWDDETLEDFKYKGKTYDEHSAYQRIRNLEKTARKHERKAKLFNAIGDKEAETTEKVREQIVKQEQKKFQKVIKNNGTCYNKPRTLEDFEEYSKNYYEKNIKGQISKEGEDAIVNILNNLVDKSEFSMRFKSKNFDSLLESERFLNQFETGTSGGTISNKYRKEATKQLFGTGNKRLKASEREKYGYLGNNNFVKDYQFNNKYYSGVNQYGDVIVRFNKNIRDRVTFTIDNSLGEAVNKRIISSSVNDINVSCMSKIRLQEFNYYVKHDGEINTVEQLIEKFHVRYIETQYHGDLKLSDVSEICFTDTIPNNLEKLKDLGIKLFKIEGENIVEI</sequence>
<dbReference type="GO" id="GO:0005198">
    <property type="term" value="F:structural molecule activity"/>
    <property type="evidence" value="ECO:0007669"/>
    <property type="project" value="InterPro"/>
</dbReference>
<keyword evidence="3" id="KW-1185">Reference proteome</keyword>